<dbReference type="OrthoDB" id="20872at2759"/>
<sequence>MYLINCDGSYRLESHYSPTGVRYLILSHTWGDDGDEVSYQDMGNPKMARRKKGFGKIKEICARARRNGIPYAWVDTCCIDKSSSTELSESINSMYDWYQRAVCCVAYLEDLRAGSDEAPENQLRLCRWFTRGWTLQELIAPGSVLFVDERWNERGTRRSLSPVLSRITGISTAVLDGTRPLHSVAVAQRMSWAARRLTTRVEDIAYCLLGIFDINMPLLYGEGQKAFVRLQQAVLQQTGDLSVFAWDVSRPDDRGLDTAASHESRIAYIEAAPFALHPACFRSCEMVERFTGNVLPSPAITITSAGVRFFACITTAADGEGSGGGNGLQLLHLQCKVAPDPAKQDAYVTLAIPLGQVPDGYMRWADAFCPVSPSHSLDLGGSGSRQVLTEICLVSGAHLRSILSASRGGRPATCVVKWDPDVPDVASSYYPQHLWDPGSCSFYAEWSDVFLGAIEVRVPSNDASRNAAEGSTGGSKFWVLCGMARTAAVAAAEPRNDHRHGKRKAGDRGVVSSDDGYEAPESVHPSGRVARSEDGAPGRARHVSPDLHGSVWCRR</sequence>
<name>J3P8P5_GAET3</name>
<feature type="domain" description="DUF8212" evidence="3">
    <location>
        <begin position="225"/>
        <end position="288"/>
    </location>
</feature>
<reference evidence="4" key="2">
    <citation type="submission" date="2010-07" db="EMBL/GenBank/DDBJ databases">
        <authorList>
            <consortium name="The Broad Institute Genome Sequencing Platform"/>
            <consortium name="Broad Institute Genome Sequencing Center for Infectious Disease"/>
            <person name="Ma L.-J."/>
            <person name="Dead R."/>
            <person name="Young S."/>
            <person name="Zeng Q."/>
            <person name="Koehrsen M."/>
            <person name="Alvarado L."/>
            <person name="Berlin A."/>
            <person name="Chapman S.B."/>
            <person name="Chen Z."/>
            <person name="Freedman E."/>
            <person name="Gellesch M."/>
            <person name="Goldberg J."/>
            <person name="Griggs A."/>
            <person name="Gujja S."/>
            <person name="Heilman E.R."/>
            <person name="Heiman D."/>
            <person name="Hepburn T."/>
            <person name="Howarth C."/>
            <person name="Jen D."/>
            <person name="Larson L."/>
            <person name="Mehta T."/>
            <person name="Neiman D."/>
            <person name="Pearson M."/>
            <person name="Roberts A."/>
            <person name="Saif S."/>
            <person name="Shea T."/>
            <person name="Shenoy N."/>
            <person name="Sisk P."/>
            <person name="Stolte C."/>
            <person name="Sykes S."/>
            <person name="Walk T."/>
            <person name="White J."/>
            <person name="Yandava C."/>
            <person name="Haas B."/>
            <person name="Nusbaum C."/>
            <person name="Birren B."/>
        </authorList>
    </citation>
    <scope>NUCLEOTIDE SEQUENCE</scope>
    <source>
        <strain evidence="4">R3-111a-1</strain>
    </source>
</reference>
<dbReference type="RefSeq" id="XP_009226003.1">
    <property type="nucleotide sequence ID" value="XM_009227739.1"/>
</dbReference>
<organism evidence="4">
    <name type="scientific">Gaeumannomyces tritici (strain R3-111a-1)</name>
    <name type="common">Wheat and barley take-all root rot fungus</name>
    <name type="synonym">Gaeumannomyces graminis var. tritici</name>
    <dbReference type="NCBI Taxonomy" id="644352"/>
    <lineage>
        <taxon>Eukaryota</taxon>
        <taxon>Fungi</taxon>
        <taxon>Dikarya</taxon>
        <taxon>Ascomycota</taxon>
        <taxon>Pezizomycotina</taxon>
        <taxon>Sordariomycetes</taxon>
        <taxon>Sordariomycetidae</taxon>
        <taxon>Magnaporthales</taxon>
        <taxon>Magnaporthaceae</taxon>
        <taxon>Gaeumannomyces</taxon>
    </lineage>
</organism>
<dbReference type="InterPro" id="IPR058525">
    <property type="entry name" value="DUF8212"/>
</dbReference>
<accession>J3P8P5</accession>
<dbReference type="PANTHER" id="PTHR10622:SF12">
    <property type="entry name" value="HET DOMAIN-CONTAINING PROTEIN"/>
    <property type="match status" value="1"/>
</dbReference>
<dbReference type="InterPro" id="IPR010730">
    <property type="entry name" value="HET"/>
</dbReference>
<feature type="domain" description="Heterokaryon incompatibility" evidence="2">
    <location>
        <begin position="23"/>
        <end position="115"/>
    </location>
</feature>
<dbReference type="AlphaFoldDB" id="J3P8P5"/>
<evidence type="ECO:0000313" key="6">
    <source>
        <dbReference type="Proteomes" id="UP000006039"/>
    </source>
</evidence>
<proteinExistence type="predicted"/>
<dbReference type="GeneID" id="20350338"/>
<evidence type="ECO:0000313" key="5">
    <source>
        <dbReference type="EnsemblFungi" id="EJT73029"/>
    </source>
</evidence>
<dbReference type="STRING" id="644352.J3P8P5"/>
<evidence type="ECO:0000259" key="3">
    <source>
        <dbReference type="Pfam" id="PF26640"/>
    </source>
</evidence>
<dbReference type="VEuPathDB" id="FungiDB:GGTG_09880"/>
<evidence type="ECO:0000256" key="1">
    <source>
        <dbReference type="SAM" id="MobiDB-lite"/>
    </source>
</evidence>
<dbReference type="Pfam" id="PF26640">
    <property type="entry name" value="DUF8212"/>
    <property type="match status" value="1"/>
</dbReference>
<dbReference type="eggNOG" id="ENOG502SHG8">
    <property type="taxonomic scope" value="Eukaryota"/>
</dbReference>
<protein>
    <submittedName>
        <fullName evidence="4 5">Uncharacterized protein</fullName>
    </submittedName>
</protein>
<feature type="region of interest" description="Disordered" evidence="1">
    <location>
        <begin position="491"/>
        <end position="555"/>
    </location>
</feature>
<dbReference type="HOGENOM" id="CLU_000288_138_11_1"/>
<reference evidence="5" key="5">
    <citation type="submission" date="2018-04" db="UniProtKB">
        <authorList>
            <consortium name="EnsemblFungi"/>
        </authorList>
    </citation>
    <scope>IDENTIFICATION</scope>
    <source>
        <strain evidence="5">R3-111a-1</strain>
    </source>
</reference>
<dbReference type="EnsemblFungi" id="EJT73029">
    <property type="protein sequence ID" value="EJT73029"/>
    <property type="gene ID" value="GGTG_09880"/>
</dbReference>
<evidence type="ECO:0000259" key="2">
    <source>
        <dbReference type="Pfam" id="PF06985"/>
    </source>
</evidence>
<dbReference type="Proteomes" id="UP000006039">
    <property type="component" value="Unassembled WGS sequence"/>
</dbReference>
<gene>
    <name evidence="5" type="primary">20350338</name>
    <name evidence="4" type="ORF">GGTG_09880</name>
</gene>
<reference evidence="5" key="4">
    <citation type="journal article" date="2015" name="G3 (Bethesda)">
        <title>Genome sequences of three phytopathogenic species of the Magnaporthaceae family of fungi.</title>
        <authorList>
            <person name="Okagaki L.H."/>
            <person name="Nunes C.C."/>
            <person name="Sailsbery J."/>
            <person name="Clay B."/>
            <person name="Brown D."/>
            <person name="John T."/>
            <person name="Oh Y."/>
            <person name="Young N."/>
            <person name="Fitzgerald M."/>
            <person name="Haas B.J."/>
            <person name="Zeng Q."/>
            <person name="Young S."/>
            <person name="Adiconis X."/>
            <person name="Fan L."/>
            <person name="Levin J.Z."/>
            <person name="Mitchell T.K."/>
            <person name="Okubara P.A."/>
            <person name="Farman M.L."/>
            <person name="Kohn L.M."/>
            <person name="Birren B."/>
            <person name="Ma L.-J."/>
            <person name="Dean R.A."/>
        </authorList>
    </citation>
    <scope>NUCLEOTIDE SEQUENCE</scope>
    <source>
        <strain evidence="5">R3-111a-1</strain>
    </source>
</reference>
<dbReference type="Pfam" id="PF06985">
    <property type="entry name" value="HET"/>
    <property type="match status" value="1"/>
</dbReference>
<reference evidence="4" key="3">
    <citation type="submission" date="2010-09" db="EMBL/GenBank/DDBJ databases">
        <title>Annotation of Gaeumannomyces graminis var. tritici R3-111a-1.</title>
        <authorList>
            <consortium name="The Broad Institute Genome Sequencing Platform"/>
            <person name="Ma L.-J."/>
            <person name="Dead R."/>
            <person name="Young S.K."/>
            <person name="Zeng Q."/>
            <person name="Gargeya S."/>
            <person name="Fitzgerald M."/>
            <person name="Haas B."/>
            <person name="Abouelleil A."/>
            <person name="Alvarado L."/>
            <person name="Arachchi H.M."/>
            <person name="Berlin A."/>
            <person name="Brown A."/>
            <person name="Chapman S.B."/>
            <person name="Chen Z."/>
            <person name="Dunbar C."/>
            <person name="Freedman E."/>
            <person name="Gearin G."/>
            <person name="Gellesch M."/>
            <person name="Goldberg J."/>
            <person name="Griggs A."/>
            <person name="Gujja S."/>
            <person name="Heiman D."/>
            <person name="Howarth C."/>
            <person name="Larson L."/>
            <person name="Lui A."/>
            <person name="MacDonald P.J.P."/>
            <person name="Mehta T."/>
            <person name="Montmayeur A."/>
            <person name="Murphy C."/>
            <person name="Neiman D."/>
            <person name="Pearson M."/>
            <person name="Priest M."/>
            <person name="Roberts A."/>
            <person name="Saif S."/>
            <person name="Shea T."/>
            <person name="Shenoy N."/>
            <person name="Sisk P."/>
            <person name="Stolte C."/>
            <person name="Sykes S."/>
            <person name="Yandava C."/>
            <person name="Wortman J."/>
            <person name="Nusbaum C."/>
            <person name="Birren B."/>
        </authorList>
    </citation>
    <scope>NUCLEOTIDE SEQUENCE</scope>
    <source>
        <strain evidence="4">R3-111a-1</strain>
    </source>
</reference>
<reference evidence="6" key="1">
    <citation type="submission" date="2010-07" db="EMBL/GenBank/DDBJ databases">
        <title>The genome sequence of Gaeumannomyces graminis var. tritici strain R3-111a-1.</title>
        <authorList>
            <consortium name="The Broad Institute Genome Sequencing Platform"/>
            <person name="Ma L.-J."/>
            <person name="Dead R."/>
            <person name="Young S."/>
            <person name="Zeng Q."/>
            <person name="Koehrsen M."/>
            <person name="Alvarado L."/>
            <person name="Berlin A."/>
            <person name="Chapman S.B."/>
            <person name="Chen Z."/>
            <person name="Freedman E."/>
            <person name="Gellesch M."/>
            <person name="Goldberg J."/>
            <person name="Griggs A."/>
            <person name="Gujja S."/>
            <person name="Heilman E.R."/>
            <person name="Heiman D."/>
            <person name="Hepburn T."/>
            <person name="Howarth C."/>
            <person name="Jen D."/>
            <person name="Larson L."/>
            <person name="Mehta T."/>
            <person name="Neiman D."/>
            <person name="Pearson M."/>
            <person name="Roberts A."/>
            <person name="Saif S."/>
            <person name="Shea T."/>
            <person name="Shenoy N."/>
            <person name="Sisk P."/>
            <person name="Stolte C."/>
            <person name="Sykes S."/>
            <person name="Walk T."/>
            <person name="White J."/>
            <person name="Yandava C."/>
            <person name="Haas B."/>
            <person name="Nusbaum C."/>
            <person name="Birren B."/>
        </authorList>
    </citation>
    <scope>NUCLEOTIDE SEQUENCE [LARGE SCALE GENOMIC DNA]</scope>
    <source>
        <strain evidence="6">R3-111a-1</strain>
    </source>
</reference>
<dbReference type="PANTHER" id="PTHR10622">
    <property type="entry name" value="HET DOMAIN-CONTAINING PROTEIN"/>
    <property type="match status" value="1"/>
</dbReference>
<evidence type="ECO:0000313" key="4">
    <source>
        <dbReference type="EMBL" id="EJT73029.1"/>
    </source>
</evidence>
<dbReference type="EMBL" id="GL385399">
    <property type="protein sequence ID" value="EJT73029.1"/>
    <property type="molecule type" value="Genomic_DNA"/>
</dbReference>
<keyword evidence="6" id="KW-1185">Reference proteome</keyword>